<dbReference type="OrthoDB" id="8628at2157"/>
<gene>
    <name evidence="5" type="ORF">NFRAN_0087</name>
</gene>
<evidence type="ECO:0000256" key="3">
    <source>
        <dbReference type="ARBA" id="ARBA00022829"/>
    </source>
</evidence>
<keyword evidence="1" id="KW-0963">Cytoplasm</keyword>
<keyword evidence="6" id="KW-1185">Reference proteome</keyword>
<dbReference type="PIRSF" id="PIRSF019345">
    <property type="entry name" value="ScpB"/>
    <property type="match status" value="1"/>
</dbReference>
<dbReference type="RefSeq" id="WP_134482551.1">
    <property type="nucleotide sequence ID" value="NZ_LR216287.1"/>
</dbReference>
<name>A0A484I6P2_9ARCH</name>
<keyword evidence="4" id="KW-0131">Cell cycle</keyword>
<evidence type="ECO:0000256" key="2">
    <source>
        <dbReference type="ARBA" id="ARBA00022618"/>
    </source>
</evidence>
<dbReference type="GeneID" id="39419680"/>
<dbReference type="SUPFAM" id="SSF46785">
    <property type="entry name" value="Winged helix' DNA-binding domain"/>
    <property type="match status" value="2"/>
</dbReference>
<dbReference type="GO" id="GO:0051304">
    <property type="term" value="P:chromosome separation"/>
    <property type="evidence" value="ECO:0007669"/>
    <property type="project" value="InterPro"/>
</dbReference>
<evidence type="ECO:0000313" key="5">
    <source>
        <dbReference type="EMBL" id="VFJ12408.1"/>
    </source>
</evidence>
<keyword evidence="3" id="KW-0159">Chromosome partition</keyword>
<proteinExistence type="predicted"/>
<dbReference type="PANTHER" id="PTHR34298:SF2">
    <property type="entry name" value="SEGREGATION AND CONDENSATION PROTEIN B"/>
    <property type="match status" value="1"/>
</dbReference>
<sequence length="178" mass="20481">MARLPNDEVVARLEAALYSAGRPITLEELVNASGIDSKEKVKRLLAELINKTRVTFKALEIAKLEDNSYVFQLKPSYTPIVKRFSNRPQISNSVLKTLSYIAFEQPVTTKRLLEIRGSKVYYHLKELQDQEFIRFKSSGRIKVYSTTEKFNSYFGISDLKMLKKSLLSQPKNIEKKNT</sequence>
<dbReference type="InterPro" id="IPR005234">
    <property type="entry name" value="ScpB_csome_segregation"/>
</dbReference>
<dbReference type="PANTHER" id="PTHR34298">
    <property type="entry name" value="SEGREGATION AND CONDENSATION PROTEIN B"/>
    <property type="match status" value="1"/>
</dbReference>
<evidence type="ECO:0000256" key="4">
    <source>
        <dbReference type="ARBA" id="ARBA00023306"/>
    </source>
</evidence>
<dbReference type="Gene3D" id="1.10.10.10">
    <property type="entry name" value="Winged helix-like DNA-binding domain superfamily/Winged helix DNA-binding domain"/>
    <property type="match status" value="2"/>
</dbReference>
<accession>A0A484I6P2</accession>
<dbReference type="Pfam" id="PF04079">
    <property type="entry name" value="SMC_ScpB"/>
    <property type="match status" value="1"/>
</dbReference>
<dbReference type="EMBL" id="LR216287">
    <property type="protein sequence ID" value="VFJ12408.1"/>
    <property type="molecule type" value="Genomic_DNA"/>
</dbReference>
<dbReference type="AlphaFoldDB" id="A0A484I6P2"/>
<dbReference type="InterPro" id="IPR036388">
    <property type="entry name" value="WH-like_DNA-bd_sf"/>
</dbReference>
<dbReference type="NCBIfam" id="TIGR00281">
    <property type="entry name" value="SMC-Scp complex subunit ScpB"/>
    <property type="match status" value="1"/>
</dbReference>
<evidence type="ECO:0000313" key="6">
    <source>
        <dbReference type="Proteomes" id="UP000294299"/>
    </source>
</evidence>
<protein>
    <recommendedName>
        <fullName evidence="7">Segregation and condensation protein B</fullName>
    </recommendedName>
</protein>
<dbReference type="InterPro" id="IPR036390">
    <property type="entry name" value="WH_DNA-bd_sf"/>
</dbReference>
<organism evidence="5 6">
    <name type="scientific">Candidatus Nitrosocosmicus franklandianus</name>
    <dbReference type="NCBI Taxonomy" id="1798806"/>
    <lineage>
        <taxon>Archaea</taxon>
        <taxon>Nitrososphaerota</taxon>
        <taxon>Nitrososphaeria</taxon>
        <taxon>Nitrososphaerales</taxon>
        <taxon>Nitrososphaeraceae</taxon>
        <taxon>Candidatus Nitrosocosmicus</taxon>
    </lineage>
</organism>
<evidence type="ECO:0008006" key="7">
    <source>
        <dbReference type="Google" id="ProtNLM"/>
    </source>
</evidence>
<dbReference type="GO" id="GO:0051301">
    <property type="term" value="P:cell division"/>
    <property type="evidence" value="ECO:0007669"/>
    <property type="project" value="UniProtKB-KW"/>
</dbReference>
<evidence type="ECO:0000256" key="1">
    <source>
        <dbReference type="ARBA" id="ARBA00022490"/>
    </source>
</evidence>
<reference evidence="5 6" key="1">
    <citation type="submission" date="2019-02" db="EMBL/GenBank/DDBJ databases">
        <authorList>
            <person name="Lehtovirta-Morley E L."/>
        </authorList>
    </citation>
    <scope>NUCLEOTIDE SEQUENCE [LARGE SCALE GENOMIC DNA]</scope>
    <source>
        <strain evidence="5">NFRAN1</strain>
    </source>
</reference>
<dbReference type="Proteomes" id="UP000294299">
    <property type="component" value="Chromosome NFRAN"/>
</dbReference>
<dbReference type="KEGG" id="nfn:NFRAN_0087"/>
<keyword evidence="2" id="KW-0132">Cell division</keyword>